<proteinExistence type="predicted"/>
<gene>
    <name evidence="2" type="ORF">OTU49_011328</name>
</gene>
<protein>
    <submittedName>
        <fullName evidence="2">Uncharacterized protein</fullName>
    </submittedName>
</protein>
<organism evidence="2 3">
    <name type="scientific">Cherax quadricarinatus</name>
    <name type="common">Australian red claw crayfish</name>
    <dbReference type="NCBI Taxonomy" id="27406"/>
    <lineage>
        <taxon>Eukaryota</taxon>
        <taxon>Metazoa</taxon>
        <taxon>Ecdysozoa</taxon>
        <taxon>Arthropoda</taxon>
        <taxon>Crustacea</taxon>
        <taxon>Multicrustacea</taxon>
        <taxon>Malacostraca</taxon>
        <taxon>Eumalacostraca</taxon>
        <taxon>Eucarida</taxon>
        <taxon>Decapoda</taxon>
        <taxon>Pleocyemata</taxon>
        <taxon>Astacidea</taxon>
        <taxon>Parastacoidea</taxon>
        <taxon>Parastacidae</taxon>
        <taxon>Cherax</taxon>
    </lineage>
</organism>
<dbReference type="EMBL" id="JARKIK010000086">
    <property type="protein sequence ID" value="KAK8724316.1"/>
    <property type="molecule type" value="Genomic_DNA"/>
</dbReference>
<sequence>MASGNNSGLGASLFRGALHGNTSNTNNLSANSNTSNQQHHHHHHSPGHHPQQSTVGSSSHLHHPQPPQPPQSQPMLAAVTFSTEDTSRGRGTPGSPDHMSTVMAKLWFDHNVESSLSSLKKEEHEKRTRDLRKQLEYIADTNWKYSPVEKYIGQQ</sequence>
<feature type="region of interest" description="Disordered" evidence="1">
    <location>
        <begin position="15"/>
        <end position="101"/>
    </location>
</feature>
<keyword evidence="3" id="KW-1185">Reference proteome</keyword>
<name>A0AAW0W6S7_CHEQU</name>
<reference evidence="2 3" key="1">
    <citation type="journal article" date="2024" name="BMC Genomics">
        <title>Genome assembly of redclaw crayfish (Cherax quadricarinatus) provides insights into its immune adaptation and hypoxia tolerance.</title>
        <authorList>
            <person name="Liu Z."/>
            <person name="Zheng J."/>
            <person name="Li H."/>
            <person name="Fang K."/>
            <person name="Wang S."/>
            <person name="He J."/>
            <person name="Zhou D."/>
            <person name="Weng S."/>
            <person name="Chi M."/>
            <person name="Gu Z."/>
            <person name="He J."/>
            <person name="Li F."/>
            <person name="Wang M."/>
        </authorList>
    </citation>
    <scope>NUCLEOTIDE SEQUENCE [LARGE SCALE GENOMIC DNA]</scope>
    <source>
        <strain evidence="2">ZL_2023a</strain>
    </source>
</reference>
<evidence type="ECO:0000313" key="2">
    <source>
        <dbReference type="EMBL" id="KAK8724326.1"/>
    </source>
</evidence>
<feature type="compositionally biased region" description="Low complexity" evidence="1">
    <location>
        <begin position="48"/>
        <end position="59"/>
    </location>
</feature>
<dbReference type="Proteomes" id="UP001445076">
    <property type="component" value="Unassembled WGS sequence"/>
</dbReference>
<dbReference type="EMBL" id="JARKIK010000086">
    <property type="protein sequence ID" value="KAK8724315.1"/>
    <property type="molecule type" value="Genomic_DNA"/>
</dbReference>
<reference evidence="2" key="2">
    <citation type="submission" date="2024-01" db="EMBL/GenBank/DDBJ databases">
        <authorList>
            <person name="He J."/>
            <person name="Wang M."/>
            <person name="Zheng J."/>
            <person name="Liu Z."/>
        </authorList>
    </citation>
    <scope>NUCLEOTIDE SEQUENCE</scope>
    <source>
        <strain evidence="2">ZL_2023a</strain>
        <tissue evidence="2">Muscle</tissue>
    </source>
</reference>
<evidence type="ECO:0000256" key="1">
    <source>
        <dbReference type="SAM" id="MobiDB-lite"/>
    </source>
</evidence>
<dbReference type="AlphaFoldDB" id="A0AAW0W6S7"/>
<dbReference type="EMBL" id="JARKIK010000086">
    <property type="protein sequence ID" value="KAK8724311.1"/>
    <property type="molecule type" value="Genomic_DNA"/>
</dbReference>
<dbReference type="EMBL" id="JARKIK010000086">
    <property type="protein sequence ID" value="KAK8724307.1"/>
    <property type="molecule type" value="Genomic_DNA"/>
</dbReference>
<dbReference type="EMBL" id="JARKIK010000086">
    <property type="protein sequence ID" value="KAK8724319.1"/>
    <property type="molecule type" value="Genomic_DNA"/>
</dbReference>
<evidence type="ECO:0000313" key="3">
    <source>
        <dbReference type="Proteomes" id="UP001445076"/>
    </source>
</evidence>
<dbReference type="EMBL" id="JARKIK010000086">
    <property type="protein sequence ID" value="KAK8724308.1"/>
    <property type="molecule type" value="Genomic_DNA"/>
</dbReference>
<dbReference type="EMBL" id="JARKIK010000086">
    <property type="protein sequence ID" value="KAK8724322.1"/>
    <property type="molecule type" value="Genomic_DNA"/>
</dbReference>
<feature type="compositionally biased region" description="Low complexity" evidence="1">
    <location>
        <begin position="21"/>
        <end position="37"/>
    </location>
</feature>
<comment type="caution">
    <text evidence="2">The sequence shown here is derived from an EMBL/GenBank/DDBJ whole genome shotgun (WGS) entry which is preliminary data.</text>
</comment>
<accession>A0AAW0W6S7</accession>
<feature type="compositionally biased region" description="Basic residues" evidence="1">
    <location>
        <begin position="38"/>
        <end position="47"/>
    </location>
</feature>
<dbReference type="EMBL" id="JARKIK010000086">
    <property type="protein sequence ID" value="KAK8724326.1"/>
    <property type="molecule type" value="Genomic_DNA"/>
</dbReference>